<feature type="transmembrane region" description="Helical" evidence="6">
    <location>
        <begin position="188"/>
        <end position="209"/>
    </location>
</feature>
<protein>
    <recommendedName>
        <fullName evidence="9">Cytochrome c oxidase assembly protein</fullName>
    </recommendedName>
</protein>
<proteinExistence type="predicted"/>
<evidence type="ECO:0000313" key="7">
    <source>
        <dbReference type="EMBL" id="RDE06888.1"/>
    </source>
</evidence>
<reference evidence="7 8" key="1">
    <citation type="submission" date="2018-07" db="EMBL/GenBank/DDBJ databases">
        <title>a novel species of Sphingomonas isolated from the rhizosphere soil of Araceae plant.</title>
        <authorList>
            <person name="Zhiyong W."/>
            <person name="Qinglan Z."/>
            <person name="Zhiwei F."/>
            <person name="Ding X."/>
            <person name="Gejiao W."/>
            <person name="Shixue Z."/>
        </authorList>
    </citation>
    <scope>NUCLEOTIDE SEQUENCE [LARGE SCALE GENOMIC DNA]</scope>
    <source>
        <strain evidence="7 8">WZY 27</strain>
    </source>
</reference>
<dbReference type="GO" id="GO:0005886">
    <property type="term" value="C:plasma membrane"/>
    <property type="evidence" value="ECO:0007669"/>
    <property type="project" value="UniProtKB-SubCell"/>
</dbReference>
<accession>A0A369VX27</accession>
<feature type="transmembrane region" description="Helical" evidence="6">
    <location>
        <begin position="221"/>
        <end position="245"/>
    </location>
</feature>
<dbReference type="Pfam" id="PF09678">
    <property type="entry name" value="Caa3_CtaG"/>
    <property type="match status" value="1"/>
</dbReference>
<comment type="caution">
    <text evidence="7">The sequence shown here is derived from an EMBL/GenBank/DDBJ whole genome shotgun (WGS) entry which is preliminary data.</text>
</comment>
<evidence type="ECO:0000256" key="4">
    <source>
        <dbReference type="ARBA" id="ARBA00022989"/>
    </source>
</evidence>
<evidence type="ECO:0000256" key="1">
    <source>
        <dbReference type="ARBA" id="ARBA00004651"/>
    </source>
</evidence>
<comment type="subcellular location">
    <subcellularLocation>
        <location evidence="1">Cell membrane</location>
        <topology evidence="1">Multi-pass membrane protein</topology>
    </subcellularLocation>
</comment>
<keyword evidence="8" id="KW-1185">Reference proteome</keyword>
<name>A0A369VX27_9SPHN</name>
<keyword evidence="2" id="KW-1003">Cell membrane</keyword>
<dbReference type="EMBL" id="QQNB01000001">
    <property type="protein sequence ID" value="RDE06888.1"/>
    <property type="molecule type" value="Genomic_DNA"/>
</dbReference>
<evidence type="ECO:0000313" key="8">
    <source>
        <dbReference type="Proteomes" id="UP000253918"/>
    </source>
</evidence>
<dbReference type="Proteomes" id="UP000253918">
    <property type="component" value="Unassembled WGS sequence"/>
</dbReference>
<keyword evidence="3 6" id="KW-0812">Transmembrane</keyword>
<keyword evidence="4 6" id="KW-1133">Transmembrane helix</keyword>
<feature type="transmembrane region" description="Helical" evidence="6">
    <location>
        <begin position="299"/>
        <end position="324"/>
    </location>
</feature>
<dbReference type="AlphaFoldDB" id="A0A369VX27"/>
<dbReference type="InterPro" id="IPR019108">
    <property type="entry name" value="Caa3_assmbl_CtaG-rel"/>
</dbReference>
<feature type="transmembrane region" description="Helical" evidence="6">
    <location>
        <begin position="163"/>
        <end position="181"/>
    </location>
</feature>
<evidence type="ECO:0000256" key="5">
    <source>
        <dbReference type="ARBA" id="ARBA00023136"/>
    </source>
</evidence>
<dbReference type="OrthoDB" id="259025at2"/>
<feature type="transmembrane region" description="Helical" evidence="6">
    <location>
        <begin position="257"/>
        <end position="279"/>
    </location>
</feature>
<evidence type="ECO:0008006" key="9">
    <source>
        <dbReference type="Google" id="ProtNLM"/>
    </source>
</evidence>
<organism evidence="7 8">
    <name type="scientific">Sphingomonas aracearum</name>
    <dbReference type="NCBI Taxonomy" id="2283317"/>
    <lineage>
        <taxon>Bacteria</taxon>
        <taxon>Pseudomonadati</taxon>
        <taxon>Pseudomonadota</taxon>
        <taxon>Alphaproteobacteria</taxon>
        <taxon>Sphingomonadales</taxon>
        <taxon>Sphingomonadaceae</taxon>
        <taxon>Sphingomonas</taxon>
    </lineage>
</organism>
<feature type="transmembrane region" description="Helical" evidence="6">
    <location>
        <begin position="140"/>
        <end position="157"/>
    </location>
</feature>
<evidence type="ECO:0000256" key="3">
    <source>
        <dbReference type="ARBA" id="ARBA00022692"/>
    </source>
</evidence>
<keyword evidence="5 6" id="KW-0472">Membrane</keyword>
<evidence type="ECO:0000256" key="2">
    <source>
        <dbReference type="ARBA" id="ARBA00022475"/>
    </source>
</evidence>
<gene>
    <name evidence="7" type="ORF">DVW87_04225</name>
</gene>
<evidence type="ECO:0000256" key="6">
    <source>
        <dbReference type="SAM" id="Phobius"/>
    </source>
</evidence>
<sequence>MPRSACSRRSHDRAPACPRPLAQRHLVDADRAADRVGGAFPVLLPVGGDPLRQDRQLLHRAGRVLGLHDPGAARHPCLRLDRAGAVAHARRSSPSRGGHGDRPAALPGLCHHVAGRPQLRRRAVHRRAGAVSERLPVKRSAILAAALVALAIAAGTRGMTGHMAAHMIAVALAAPALALALRGSRWEPAALLASPLAWSVLELATVWLLHLPQVRMAAGHATVAMVAEIGCFLLVGTGLWSAVLAHRGQAGAAGIGALLLTSMHMTLLGALIGLAPRPLYAGMAHGAPWGLGALEDQQLAGVVMLLVGGASYLLGALAVLAGMLRQGEAQAA</sequence>